<dbReference type="InterPro" id="IPR008331">
    <property type="entry name" value="Ferritin_DPS_dom"/>
</dbReference>
<proteinExistence type="inferred from homology"/>
<dbReference type="GO" id="GO:0006879">
    <property type="term" value="P:intracellular iron ion homeostasis"/>
    <property type="evidence" value="ECO:0007669"/>
    <property type="project" value="UniProtKB-KW"/>
</dbReference>
<keyword evidence="2 6" id="KW-0409">Iron storage</keyword>
<evidence type="ECO:0000256" key="3">
    <source>
        <dbReference type="ARBA" id="ARBA00022723"/>
    </source>
</evidence>
<dbReference type="GO" id="GO:0008199">
    <property type="term" value="F:ferric iron binding"/>
    <property type="evidence" value="ECO:0007669"/>
    <property type="project" value="InterPro"/>
</dbReference>
<dbReference type="GO" id="GO:0006826">
    <property type="term" value="P:iron ion transport"/>
    <property type="evidence" value="ECO:0007669"/>
    <property type="project" value="InterPro"/>
</dbReference>
<evidence type="ECO:0000256" key="5">
    <source>
        <dbReference type="PIRSR" id="PIRSR601519-1"/>
    </source>
</evidence>
<comment type="function">
    <text evidence="6">Stores iron in a soluble, non-toxic, readily available form. Important for iron homeostasis. Iron is taken up in the ferrous form and deposited as ferric hydroxides after oxidation.</text>
</comment>
<dbReference type="SMR" id="A0A146MGH3"/>
<keyword evidence="4 5" id="KW-0408">Iron</keyword>
<evidence type="ECO:0000256" key="7">
    <source>
        <dbReference type="SAM" id="SignalP"/>
    </source>
</evidence>
<dbReference type="GO" id="GO:0005737">
    <property type="term" value="C:cytoplasm"/>
    <property type="evidence" value="ECO:0007669"/>
    <property type="project" value="TreeGrafter"/>
</dbReference>
<dbReference type="PROSITE" id="PS50905">
    <property type="entry name" value="FERRITIN_LIKE"/>
    <property type="match status" value="1"/>
</dbReference>
<evidence type="ECO:0000313" key="9">
    <source>
        <dbReference type="EMBL" id="JAQ18629.1"/>
    </source>
</evidence>
<organism evidence="9">
    <name type="scientific">Astacus astacus</name>
    <name type="common">Noble crayfish</name>
    <name type="synonym">Astacus fluviatilis</name>
    <dbReference type="NCBI Taxonomy" id="6715"/>
    <lineage>
        <taxon>Eukaryota</taxon>
        <taxon>Metazoa</taxon>
        <taxon>Ecdysozoa</taxon>
        <taxon>Arthropoda</taxon>
        <taxon>Crustacea</taxon>
        <taxon>Multicrustacea</taxon>
        <taxon>Malacostraca</taxon>
        <taxon>Eumalacostraca</taxon>
        <taxon>Eucarida</taxon>
        <taxon>Decapoda</taxon>
        <taxon>Pleocyemata</taxon>
        <taxon>Astacidea</taxon>
        <taxon>Astacoidea</taxon>
        <taxon>Astacidae</taxon>
        <taxon>Astacus</taxon>
    </lineage>
</organism>
<dbReference type="AlphaFoldDB" id="A0A146MGH3"/>
<protein>
    <recommendedName>
        <fullName evidence="6">Ferritin</fullName>
        <ecNumber evidence="6">1.16.3.1</ecNumber>
    </recommendedName>
</protein>
<feature type="domain" description="Ferritin-like diiron" evidence="8">
    <location>
        <begin position="36"/>
        <end position="189"/>
    </location>
</feature>
<evidence type="ECO:0000256" key="4">
    <source>
        <dbReference type="ARBA" id="ARBA00023004"/>
    </source>
</evidence>
<keyword evidence="3 5" id="KW-0479">Metal-binding</keyword>
<gene>
    <name evidence="9" type="ORF">c13_g11_i1</name>
</gene>
<feature type="binding site" evidence="5">
    <location>
        <position position="139"/>
    </location>
    <ligand>
        <name>Fe cation</name>
        <dbReference type="ChEBI" id="CHEBI:24875"/>
        <label>1</label>
    </ligand>
</feature>
<dbReference type="PANTHER" id="PTHR11431:SF43">
    <property type="entry name" value="FERRITIN"/>
    <property type="match status" value="1"/>
</dbReference>
<dbReference type="EC" id="1.16.3.1" evidence="6"/>
<sequence>MAIRIHALLLVVGIIAAEDANIYHCKRSESGFPKELCYTTGCADAINGQIKHELNAAFKYMCMGAKFAQYTVDRPGIAKFLMEAATEERGHASLMLDYLNTRGIKPTVEDDYNFPFNKFINETKNISYKDALQEALRMEIEVTDLIYDVVSACHQDYHGADVFTNPILDEQHNGVRKLQGAIRAFDDLSHNNDVYLAEYIFDQKMLRGEF</sequence>
<dbReference type="Gene3D" id="1.20.1260.10">
    <property type="match status" value="1"/>
</dbReference>
<evidence type="ECO:0000256" key="2">
    <source>
        <dbReference type="ARBA" id="ARBA00022434"/>
    </source>
</evidence>
<dbReference type="InterPro" id="IPR009078">
    <property type="entry name" value="Ferritin-like_SF"/>
</dbReference>
<feature type="binding site" evidence="5">
    <location>
        <position position="171"/>
    </location>
    <ligand>
        <name>Fe cation</name>
        <dbReference type="ChEBI" id="CHEBI:24875"/>
        <label>1</label>
    </ligand>
</feature>
<feature type="binding site" evidence="5">
    <location>
        <position position="88"/>
    </location>
    <ligand>
        <name>Fe cation</name>
        <dbReference type="ChEBI" id="CHEBI:24875"/>
        <label>1</label>
    </ligand>
</feature>
<name>A0A146MGH3_ASTAS</name>
<feature type="binding site" evidence="5">
    <location>
        <position position="53"/>
    </location>
    <ligand>
        <name>Fe cation</name>
        <dbReference type="ChEBI" id="CHEBI:24875"/>
        <label>1</label>
    </ligand>
</feature>
<comment type="similarity">
    <text evidence="1 6">Belongs to the ferritin family.</text>
</comment>
<feature type="signal peptide" evidence="7">
    <location>
        <begin position="1"/>
        <end position="17"/>
    </location>
</feature>
<dbReference type="InterPro" id="IPR012347">
    <property type="entry name" value="Ferritin-like"/>
</dbReference>
<feature type="binding site" evidence="5">
    <location>
        <position position="91"/>
    </location>
    <ligand>
        <name>Fe cation</name>
        <dbReference type="ChEBI" id="CHEBI:24875"/>
        <label>1</label>
    </ligand>
</feature>
<dbReference type="InterPro" id="IPR009040">
    <property type="entry name" value="Ferritin-like_diiron"/>
</dbReference>
<dbReference type="Pfam" id="PF00210">
    <property type="entry name" value="Ferritin"/>
    <property type="match status" value="1"/>
</dbReference>
<dbReference type="SUPFAM" id="SSF47240">
    <property type="entry name" value="Ferritin-like"/>
    <property type="match status" value="1"/>
</dbReference>
<accession>A0A146MGH3</accession>
<keyword evidence="6" id="KW-0560">Oxidoreductase</keyword>
<keyword evidence="7" id="KW-0732">Signal</keyword>
<evidence type="ECO:0000256" key="1">
    <source>
        <dbReference type="ARBA" id="ARBA00007513"/>
    </source>
</evidence>
<comment type="catalytic activity">
    <reaction evidence="6">
        <text>4 Fe(2+) + O2 + 4 H(+) = 4 Fe(3+) + 2 H2O</text>
        <dbReference type="Rhea" id="RHEA:11148"/>
        <dbReference type="ChEBI" id="CHEBI:15377"/>
        <dbReference type="ChEBI" id="CHEBI:15378"/>
        <dbReference type="ChEBI" id="CHEBI:15379"/>
        <dbReference type="ChEBI" id="CHEBI:29033"/>
        <dbReference type="ChEBI" id="CHEBI:29034"/>
        <dbReference type="EC" id="1.16.3.1"/>
    </reaction>
</comment>
<evidence type="ECO:0000256" key="6">
    <source>
        <dbReference type="RuleBase" id="RU361145"/>
    </source>
</evidence>
<dbReference type="InterPro" id="IPR001519">
    <property type="entry name" value="Ferritin"/>
</dbReference>
<evidence type="ECO:0000259" key="8">
    <source>
        <dbReference type="PROSITE" id="PS50905"/>
    </source>
</evidence>
<dbReference type="EMBL" id="GEDF01029070">
    <property type="protein sequence ID" value="JAQ18629.1"/>
    <property type="molecule type" value="Transcribed_RNA"/>
</dbReference>
<dbReference type="GO" id="GO:0008198">
    <property type="term" value="F:ferrous iron binding"/>
    <property type="evidence" value="ECO:0007669"/>
    <property type="project" value="TreeGrafter"/>
</dbReference>
<dbReference type="GO" id="GO:0004322">
    <property type="term" value="F:ferroxidase activity"/>
    <property type="evidence" value="ECO:0007669"/>
    <property type="project" value="UniProtKB-EC"/>
</dbReference>
<feature type="chain" id="PRO_5007527859" description="Ferritin" evidence="7">
    <location>
        <begin position="18"/>
        <end position="210"/>
    </location>
</feature>
<reference evidence="9" key="1">
    <citation type="submission" date="2015-11" db="EMBL/GenBank/DDBJ databases">
        <title>De Novo assembly and annotation of the freshwater crayfish Astacus astacus transcriptome with indications for application in crayfish plague research.</title>
        <authorList>
            <person name="Theissinger K."/>
        </authorList>
    </citation>
    <scope>NUCLEOTIDE SEQUENCE</scope>
    <source>
        <strain evidence="9">Female noble crayfish</strain>
        <tissue evidence="9">Hepatopancreas</tissue>
    </source>
</reference>
<dbReference type="PANTHER" id="PTHR11431">
    <property type="entry name" value="FERRITIN"/>
    <property type="match status" value="1"/>
</dbReference>